<proteinExistence type="predicted"/>
<reference evidence="1" key="2">
    <citation type="submission" date="2014-07" db="EMBL/GenBank/DDBJ databases">
        <authorList>
            <person name="Hull J."/>
        </authorList>
    </citation>
    <scope>NUCLEOTIDE SEQUENCE</scope>
</reference>
<name>A0A0A9XR16_LYGHE</name>
<protein>
    <submittedName>
        <fullName evidence="1">Uncharacterized protein</fullName>
    </submittedName>
</protein>
<dbReference type="AlphaFoldDB" id="A0A0A9XR16"/>
<reference evidence="1" key="1">
    <citation type="journal article" date="2014" name="PLoS ONE">
        <title>Transcriptome-Based Identification of ABC Transporters in the Western Tarnished Plant Bug Lygus hesperus.</title>
        <authorList>
            <person name="Hull J.J."/>
            <person name="Chaney K."/>
            <person name="Geib S.M."/>
            <person name="Fabrick J.A."/>
            <person name="Brent C.S."/>
            <person name="Walsh D."/>
            <person name="Lavine L.C."/>
        </authorList>
    </citation>
    <scope>NUCLEOTIDE SEQUENCE</scope>
</reference>
<sequence length="123" mass="13736">MIIIQEDSIQSPNLILTNLLSPPPEVVASLSTVESVCRCCFLTEHLAGRTRQRLSLSVKLNCCYQQLFGLQNTPGRPGKKCLTSGVGDVIIINFMTIFRSWDAPHVAPLGKLSIRSIIRKWRE</sequence>
<dbReference type="EMBL" id="GBHO01020457">
    <property type="protein sequence ID" value="JAG23147.1"/>
    <property type="molecule type" value="Transcribed_RNA"/>
</dbReference>
<evidence type="ECO:0000313" key="1">
    <source>
        <dbReference type="EMBL" id="JAG23147.1"/>
    </source>
</evidence>
<gene>
    <name evidence="1" type="ORF">CM83_36692</name>
</gene>
<organism evidence="1">
    <name type="scientific">Lygus hesperus</name>
    <name type="common">Western plant bug</name>
    <dbReference type="NCBI Taxonomy" id="30085"/>
    <lineage>
        <taxon>Eukaryota</taxon>
        <taxon>Metazoa</taxon>
        <taxon>Ecdysozoa</taxon>
        <taxon>Arthropoda</taxon>
        <taxon>Hexapoda</taxon>
        <taxon>Insecta</taxon>
        <taxon>Pterygota</taxon>
        <taxon>Neoptera</taxon>
        <taxon>Paraneoptera</taxon>
        <taxon>Hemiptera</taxon>
        <taxon>Heteroptera</taxon>
        <taxon>Panheteroptera</taxon>
        <taxon>Cimicomorpha</taxon>
        <taxon>Miridae</taxon>
        <taxon>Mirini</taxon>
        <taxon>Lygus</taxon>
    </lineage>
</organism>
<accession>A0A0A9XR16</accession>